<proteinExistence type="predicted"/>
<feature type="domain" description="BED-type" evidence="6">
    <location>
        <begin position="280"/>
        <end position="338"/>
    </location>
</feature>
<reference evidence="7" key="2">
    <citation type="submission" date="2020-09" db="EMBL/GenBank/DDBJ databases">
        <authorList>
            <person name="Kikuchi T."/>
        </authorList>
    </citation>
    <scope>NUCLEOTIDE SEQUENCE</scope>
    <source>
        <strain evidence="7">Ka4C1</strain>
    </source>
</reference>
<dbReference type="SUPFAM" id="SSF140996">
    <property type="entry name" value="Hermes dimerisation domain"/>
    <property type="match status" value="1"/>
</dbReference>
<dbReference type="eggNOG" id="ENOG502SDN1">
    <property type="taxonomic scope" value="Eukaryota"/>
</dbReference>
<dbReference type="Proteomes" id="UP000095284">
    <property type="component" value="Unplaced"/>
</dbReference>
<dbReference type="InterPro" id="IPR052717">
    <property type="entry name" value="Vacuolar_transposase_reg"/>
</dbReference>
<feature type="region of interest" description="Disordered" evidence="5">
    <location>
        <begin position="497"/>
        <end position="518"/>
    </location>
</feature>
<dbReference type="EMBL" id="CAJFCV020000004">
    <property type="protein sequence ID" value="CAG9116598.1"/>
    <property type="molecule type" value="Genomic_DNA"/>
</dbReference>
<feature type="compositionally biased region" description="Low complexity" evidence="5">
    <location>
        <begin position="240"/>
        <end position="249"/>
    </location>
</feature>
<keyword evidence="1" id="KW-0479">Metal-binding</keyword>
<evidence type="ECO:0000256" key="3">
    <source>
        <dbReference type="ARBA" id="ARBA00022833"/>
    </source>
</evidence>
<feature type="compositionally biased region" description="Basic and acidic residues" evidence="5">
    <location>
        <begin position="1"/>
        <end position="30"/>
    </location>
</feature>
<feature type="compositionally biased region" description="Basic and acidic residues" evidence="5">
    <location>
        <begin position="230"/>
        <end position="239"/>
    </location>
</feature>
<keyword evidence="9" id="KW-1185">Reference proteome</keyword>
<dbReference type="PANTHER" id="PTHR46169">
    <property type="entry name" value="DNA REPLICATION-RELATED ELEMENT FACTOR, ISOFORM A"/>
    <property type="match status" value="1"/>
</dbReference>
<dbReference type="GO" id="GO:0008270">
    <property type="term" value="F:zinc ion binding"/>
    <property type="evidence" value="ECO:0007669"/>
    <property type="project" value="UniProtKB-KW"/>
</dbReference>
<name>A0A1I7S402_BURXY</name>
<reference evidence="10" key="1">
    <citation type="submission" date="2016-11" db="UniProtKB">
        <authorList>
            <consortium name="WormBaseParasite"/>
        </authorList>
    </citation>
    <scope>IDENTIFICATION</scope>
</reference>
<evidence type="ECO:0000256" key="1">
    <source>
        <dbReference type="ARBA" id="ARBA00022723"/>
    </source>
</evidence>
<evidence type="ECO:0000313" key="10">
    <source>
        <dbReference type="WBParaSite" id="BXY_0773400.1"/>
    </source>
</evidence>
<evidence type="ECO:0000256" key="5">
    <source>
        <dbReference type="SAM" id="MobiDB-lite"/>
    </source>
</evidence>
<dbReference type="GO" id="GO:0005634">
    <property type="term" value="C:nucleus"/>
    <property type="evidence" value="ECO:0007669"/>
    <property type="project" value="TreeGrafter"/>
</dbReference>
<dbReference type="OrthoDB" id="1607513at2759"/>
<keyword evidence="3" id="KW-0862">Zinc</keyword>
<dbReference type="SUPFAM" id="SSF53098">
    <property type="entry name" value="Ribonuclease H-like"/>
    <property type="match status" value="1"/>
</dbReference>
<organism evidence="8 10">
    <name type="scientific">Bursaphelenchus xylophilus</name>
    <name type="common">Pinewood nematode worm</name>
    <name type="synonym">Aphelenchoides xylophilus</name>
    <dbReference type="NCBI Taxonomy" id="6326"/>
    <lineage>
        <taxon>Eukaryota</taxon>
        <taxon>Metazoa</taxon>
        <taxon>Ecdysozoa</taxon>
        <taxon>Nematoda</taxon>
        <taxon>Chromadorea</taxon>
        <taxon>Rhabditida</taxon>
        <taxon>Tylenchina</taxon>
        <taxon>Tylenchomorpha</taxon>
        <taxon>Aphelenchoidea</taxon>
        <taxon>Aphelenchoididae</taxon>
        <taxon>Bursaphelenchus</taxon>
    </lineage>
</organism>
<dbReference type="EMBL" id="CAJFDI010000004">
    <property type="protein sequence ID" value="CAD5226990.1"/>
    <property type="molecule type" value="Genomic_DNA"/>
</dbReference>
<dbReference type="WBParaSite" id="BXY_0773400.1">
    <property type="protein sequence ID" value="BXY_0773400.1"/>
    <property type="gene ID" value="BXY_0773400"/>
</dbReference>
<dbReference type="InterPro" id="IPR012337">
    <property type="entry name" value="RNaseH-like_sf"/>
</dbReference>
<accession>A0A1I7S402</accession>
<dbReference type="PANTHER" id="PTHR46169:SF29">
    <property type="entry name" value="DNA REPLICATION-RELATED ELEMENT FACTOR, ISOFORM A"/>
    <property type="match status" value="1"/>
</dbReference>
<dbReference type="PROSITE" id="PS50808">
    <property type="entry name" value="ZF_BED"/>
    <property type="match status" value="1"/>
</dbReference>
<keyword evidence="2 4" id="KW-0863">Zinc-finger</keyword>
<dbReference type="AlphaFoldDB" id="A0A1I7S402"/>
<feature type="compositionally biased region" description="Basic and acidic residues" evidence="5">
    <location>
        <begin position="257"/>
        <end position="266"/>
    </location>
</feature>
<dbReference type="Proteomes" id="UP000582659">
    <property type="component" value="Unassembled WGS sequence"/>
</dbReference>
<feature type="compositionally biased region" description="Polar residues" evidence="5">
    <location>
        <begin position="330"/>
        <end position="355"/>
    </location>
</feature>
<evidence type="ECO:0000259" key="6">
    <source>
        <dbReference type="PROSITE" id="PS50808"/>
    </source>
</evidence>
<evidence type="ECO:0000313" key="7">
    <source>
        <dbReference type="EMBL" id="CAD5226990.1"/>
    </source>
</evidence>
<dbReference type="Proteomes" id="UP000659654">
    <property type="component" value="Unassembled WGS sequence"/>
</dbReference>
<dbReference type="InterPro" id="IPR003656">
    <property type="entry name" value="Znf_BED"/>
</dbReference>
<sequence>MRRNDDKKPLGTREVGDKFEDDKDQPKRADQMPSWCRLEALETPPLPRQSSVIRATDPATTDIISRVDRSRALRKSAAIEDEDQDHQLQQVVQPPPAQPVQSSQSLSVVPSQPLVSLTQQPLASDDYSKLAAAVAAMQNANNQVNGGLSANPNPGGITSMTDLSSNALSLLCGVKQESPYTSKDDLMAMVSNSEFLNQPNNWLLNKALTLGAIANSDISAEEALRQEERKLFDPNRHPSTESTASTSSSIPLAEQNIPRKQEIQNDIRHNKGRFELVRKRGRSDVWNLFGQVVDKQTGNRLPYVACYACKVLYTDTGGGTGNMTRHRCSMGSSYRSSFPRSETQDQSGTQSSSFESVHGFGPNSPDVQEQNDPQHSTTAAREAFAYQGYHGSLGSSLGSTGYTSSGLSHSSTSIESLPEHHRGFFRSHSAGHSSTTTTTTSNTTGLLHPNAAVPPLQRAGSAVGVANLGIGGSGISTNLGGSRSNVTTPTLLQQCQHLTPSQKPVKAPTRPGSSQQLRATTPVPPVVVTGAGYVFTQADKQLFAQAVLKFCAQDMHNSDVVAGEGFKNLIETVLFIGRRSHGDNHVSNSFDPVRNLIPSAQQMREVVMAQDDAIRAATKQDMDQLKDIGISLLGQIIKFGDEQFISIMANYITDEWQITQRPLKVRACQSPSMEDFMGLLQEVMHEYNLFDARQILLTLCSEIDDEKEINGLPSNVRVIRNVVRALNGIVNECFEQAPDLDIVQETIRTCNSVLDYLIQKNLFIDEIPACLMTRELNESALLMTDNLSELYLTLKFVRENVGKIAKTLELLSANQLFEKMKTTDWAFVEKVEVFLESYYDTFKEFGEDKDLTFQAIVPNFFNLLDEYEQVDGDDIQINDDLNKNMKKELDWGRAIRKNAEEKLKEWVNKHLTKEHYMSTVLNPKIRSLQLICTDMQKINIYSSIKDVSGLNKMKRERDSTRSDDGEPARKRRNFLSKLEDCAMEDDELECYLRTPFGQSKIRSLLEFWSTFGETNFPKLSKFGRFILGVHSASRPLKINLPSTKLSAEQIGTFLKLRPEVSSTVSRPLPRI</sequence>
<feature type="region of interest" description="Disordered" evidence="5">
    <location>
        <begin position="79"/>
        <end position="106"/>
    </location>
</feature>
<feature type="compositionally biased region" description="Polar residues" evidence="5">
    <location>
        <begin position="365"/>
        <end position="377"/>
    </location>
</feature>
<feature type="region of interest" description="Disordered" evidence="5">
    <location>
        <begin position="1"/>
        <end position="36"/>
    </location>
</feature>
<evidence type="ECO:0000313" key="8">
    <source>
        <dbReference type="Proteomes" id="UP000095284"/>
    </source>
</evidence>
<evidence type="ECO:0000256" key="2">
    <source>
        <dbReference type="ARBA" id="ARBA00022771"/>
    </source>
</evidence>
<dbReference type="GO" id="GO:0006357">
    <property type="term" value="P:regulation of transcription by RNA polymerase II"/>
    <property type="evidence" value="ECO:0007669"/>
    <property type="project" value="TreeGrafter"/>
</dbReference>
<evidence type="ECO:0000313" key="9">
    <source>
        <dbReference type="Proteomes" id="UP000659654"/>
    </source>
</evidence>
<feature type="region of interest" description="Disordered" evidence="5">
    <location>
        <begin position="230"/>
        <end position="266"/>
    </location>
</feature>
<protein>
    <submittedName>
        <fullName evidence="7">(pine wood nematode) hypothetical protein</fullName>
    </submittedName>
    <submittedName>
        <fullName evidence="10">BED-type domain-containing protein</fullName>
    </submittedName>
</protein>
<feature type="region of interest" description="Disordered" evidence="5">
    <location>
        <begin position="329"/>
        <end position="377"/>
    </location>
</feature>
<evidence type="ECO:0000256" key="4">
    <source>
        <dbReference type="PROSITE-ProRule" id="PRU00027"/>
    </source>
</evidence>
<dbReference type="Gene3D" id="1.10.10.1070">
    <property type="entry name" value="Zinc finger, BED domain-containing"/>
    <property type="match status" value="1"/>
</dbReference>
<gene>
    <name evidence="7" type="ORF">BXYJ_LOCUS9535</name>
</gene>
<dbReference type="GO" id="GO:0003677">
    <property type="term" value="F:DNA binding"/>
    <property type="evidence" value="ECO:0007669"/>
    <property type="project" value="InterPro"/>
</dbReference>